<feature type="region of interest" description="Disordered" evidence="1">
    <location>
        <begin position="1"/>
        <end position="107"/>
    </location>
</feature>
<proteinExistence type="predicted"/>
<dbReference type="OrthoDB" id="3801182at2759"/>
<accession>A0A6A6RN61</accession>
<protein>
    <submittedName>
        <fullName evidence="2">Uncharacterized protein</fullName>
    </submittedName>
</protein>
<evidence type="ECO:0000313" key="2">
    <source>
        <dbReference type="EMBL" id="KAF2635504.1"/>
    </source>
</evidence>
<dbReference type="AlphaFoldDB" id="A0A6A6RN61"/>
<reference evidence="2" key="1">
    <citation type="journal article" date="2020" name="Stud. Mycol.">
        <title>101 Dothideomycetes genomes: a test case for predicting lifestyles and emergence of pathogens.</title>
        <authorList>
            <person name="Haridas S."/>
            <person name="Albert R."/>
            <person name="Binder M."/>
            <person name="Bloem J."/>
            <person name="Labutti K."/>
            <person name="Salamov A."/>
            <person name="Andreopoulos B."/>
            <person name="Baker S."/>
            <person name="Barry K."/>
            <person name="Bills G."/>
            <person name="Bluhm B."/>
            <person name="Cannon C."/>
            <person name="Castanera R."/>
            <person name="Culley D."/>
            <person name="Daum C."/>
            <person name="Ezra D."/>
            <person name="Gonzalez J."/>
            <person name="Henrissat B."/>
            <person name="Kuo A."/>
            <person name="Liang C."/>
            <person name="Lipzen A."/>
            <person name="Lutzoni F."/>
            <person name="Magnuson J."/>
            <person name="Mondo S."/>
            <person name="Nolan M."/>
            <person name="Ohm R."/>
            <person name="Pangilinan J."/>
            <person name="Park H.-J."/>
            <person name="Ramirez L."/>
            <person name="Alfaro M."/>
            <person name="Sun H."/>
            <person name="Tritt A."/>
            <person name="Yoshinaga Y."/>
            <person name="Zwiers L.-H."/>
            <person name="Turgeon B."/>
            <person name="Goodwin S."/>
            <person name="Spatafora J."/>
            <person name="Crous P."/>
            <person name="Grigoriev I."/>
        </authorList>
    </citation>
    <scope>NUCLEOTIDE SEQUENCE</scope>
    <source>
        <strain evidence="2">CBS 473.64</strain>
    </source>
</reference>
<feature type="compositionally biased region" description="Basic and acidic residues" evidence="1">
    <location>
        <begin position="74"/>
        <end position="89"/>
    </location>
</feature>
<feature type="region of interest" description="Disordered" evidence="1">
    <location>
        <begin position="198"/>
        <end position="217"/>
    </location>
</feature>
<gene>
    <name evidence="2" type="ORF">P280DRAFT_193536</name>
</gene>
<evidence type="ECO:0000256" key="1">
    <source>
        <dbReference type="SAM" id="MobiDB-lite"/>
    </source>
</evidence>
<feature type="compositionally biased region" description="Polar residues" evidence="1">
    <location>
        <begin position="30"/>
        <end position="58"/>
    </location>
</feature>
<dbReference type="EMBL" id="MU006806">
    <property type="protein sequence ID" value="KAF2635504.1"/>
    <property type="molecule type" value="Genomic_DNA"/>
</dbReference>
<evidence type="ECO:0000313" key="3">
    <source>
        <dbReference type="Proteomes" id="UP000799753"/>
    </source>
</evidence>
<name>A0A6A6RN61_9PLEO</name>
<dbReference type="Proteomes" id="UP000799753">
    <property type="component" value="Unassembled WGS sequence"/>
</dbReference>
<keyword evidence="3" id="KW-1185">Reference proteome</keyword>
<sequence length="382" mass="43653">MSNPPQPPLSSEREWLRHEKEVERREMAQASASQQTEQRLQERMQQYRTAPAQESANAVASGVRTARLAQDELEYQKTQETEKTTDRPPVRVNQFPPRRPGKAYDSMEEQVRMVQEQVRMVQEQVRMVQERRRELEDLRDRKQTQGSGYGTPGMVTEQEVLRKGRRASMNALALSTPPAPPAPQRVLGRAEWIAKTKKEQGTERGGRPVNPDAATAHAPLPRLKPKIVAIPPPPPTSFPRKHPGDPDLIRNAPPPRPDDFSVTGQVIRLAQSPKGQPHDWTWSEHMNALIVAVSDSYIAGINRKLPDGLTNIENKKLMRDMDMRQPYVDFAKKGMQRRIDWRLCSEHVLLMKDMDLAVTELGIEELHRLHRSIGIWKVWDSA</sequence>
<feature type="compositionally biased region" description="Basic and acidic residues" evidence="1">
    <location>
        <begin position="11"/>
        <end position="27"/>
    </location>
</feature>
<organism evidence="2 3">
    <name type="scientific">Massarina eburnea CBS 473.64</name>
    <dbReference type="NCBI Taxonomy" id="1395130"/>
    <lineage>
        <taxon>Eukaryota</taxon>
        <taxon>Fungi</taxon>
        <taxon>Dikarya</taxon>
        <taxon>Ascomycota</taxon>
        <taxon>Pezizomycotina</taxon>
        <taxon>Dothideomycetes</taxon>
        <taxon>Pleosporomycetidae</taxon>
        <taxon>Pleosporales</taxon>
        <taxon>Massarineae</taxon>
        <taxon>Massarinaceae</taxon>
        <taxon>Massarina</taxon>
    </lineage>
</organism>